<dbReference type="Pfam" id="PF03184">
    <property type="entry name" value="DDE_1"/>
    <property type="match status" value="1"/>
</dbReference>
<dbReference type="InterPro" id="IPR004875">
    <property type="entry name" value="DDE_SF_endonuclease_dom"/>
</dbReference>
<evidence type="ECO:0000313" key="3">
    <source>
        <dbReference type="EMBL" id="KAF8789388.1"/>
    </source>
</evidence>
<comment type="caution">
    <text evidence="3">The sequence shown here is derived from an EMBL/GenBank/DDBJ whole genome shotgun (WGS) entry which is preliminary data.</text>
</comment>
<protein>
    <recommendedName>
        <fullName evidence="2">DDE-1 domain-containing protein</fullName>
    </recommendedName>
</protein>
<reference evidence="3" key="1">
    <citation type="journal article" date="2020" name="bioRxiv">
        <title>Chromosome-level reference genome of the European wasp spider Argiope bruennichi: a resource for studies on range expansion and evolutionary adaptation.</title>
        <authorList>
            <person name="Sheffer M.M."/>
            <person name="Hoppe A."/>
            <person name="Krehenwinkel H."/>
            <person name="Uhl G."/>
            <person name="Kuss A.W."/>
            <person name="Jensen L."/>
            <person name="Jensen C."/>
            <person name="Gillespie R.G."/>
            <person name="Hoff K.J."/>
            <person name="Prost S."/>
        </authorList>
    </citation>
    <scope>NUCLEOTIDE SEQUENCE</scope>
</reference>
<organism evidence="3 4">
    <name type="scientific">Argiope bruennichi</name>
    <name type="common">Wasp spider</name>
    <name type="synonym">Aranea bruennichi</name>
    <dbReference type="NCBI Taxonomy" id="94029"/>
    <lineage>
        <taxon>Eukaryota</taxon>
        <taxon>Metazoa</taxon>
        <taxon>Ecdysozoa</taxon>
        <taxon>Arthropoda</taxon>
        <taxon>Chelicerata</taxon>
        <taxon>Arachnida</taxon>
        <taxon>Araneae</taxon>
        <taxon>Araneomorphae</taxon>
        <taxon>Entelegynae</taxon>
        <taxon>Araneoidea</taxon>
        <taxon>Araneidae</taxon>
        <taxon>Argiope</taxon>
    </lineage>
</organism>
<dbReference type="InterPro" id="IPR009057">
    <property type="entry name" value="Homeodomain-like_sf"/>
</dbReference>
<proteinExistence type="predicted"/>
<evidence type="ECO:0000259" key="2">
    <source>
        <dbReference type="Pfam" id="PF03184"/>
    </source>
</evidence>
<dbReference type="Gene3D" id="1.10.10.60">
    <property type="entry name" value="Homeodomain-like"/>
    <property type="match status" value="1"/>
</dbReference>
<accession>A0A8T0FGN2</accession>
<feature type="domain" description="DDE-1" evidence="2">
    <location>
        <begin position="41"/>
        <end position="144"/>
    </location>
</feature>
<keyword evidence="4" id="KW-1185">Reference proteome</keyword>
<gene>
    <name evidence="3" type="ORF">HNY73_007328</name>
</gene>
<evidence type="ECO:0000256" key="1">
    <source>
        <dbReference type="ARBA" id="ARBA00004123"/>
    </source>
</evidence>
<dbReference type="PANTHER" id="PTHR19303:SF74">
    <property type="entry name" value="POGO TRANSPOSABLE ELEMENT WITH KRAB DOMAIN"/>
    <property type="match status" value="1"/>
</dbReference>
<dbReference type="SUPFAM" id="SSF46689">
    <property type="entry name" value="Homeodomain-like"/>
    <property type="match status" value="1"/>
</dbReference>
<reference evidence="3" key="2">
    <citation type="submission" date="2020-06" db="EMBL/GenBank/DDBJ databases">
        <authorList>
            <person name="Sheffer M."/>
        </authorList>
    </citation>
    <scope>NUCLEOTIDE SEQUENCE</scope>
</reference>
<name>A0A8T0FGN2_ARGBR</name>
<dbReference type="EMBL" id="JABXBU010000012">
    <property type="protein sequence ID" value="KAF8789388.1"/>
    <property type="molecule type" value="Genomic_DNA"/>
</dbReference>
<evidence type="ECO:0000313" key="4">
    <source>
        <dbReference type="Proteomes" id="UP000807504"/>
    </source>
</evidence>
<dbReference type="Proteomes" id="UP000807504">
    <property type="component" value="Unassembled WGS sequence"/>
</dbReference>
<dbReference type="PANTHER" id="PTHR19303">
    <property type="entry name" value="TRANSPOSON"/>
    <property type="match status" value="1"/>
</dbReference>
<sequence length="204" mass="23181">MPRTYVSIRESYSDASLQLAVLAVEKGKSIYAAAKDFEIPYQTLRRWVINKQKHKGGPPGALYACTESGWMQDSVFESWMDPFIKYTENLQKPVLLIYDGHESHMTYGTVKKATDNNIIILCLPPHTSHALQPLDIRVFSPLKSLESNFEEMNAIKGFLGSGIYPKSRKAHCSNRNIKSDTLIRSTNKDSEPSTSTCNRRIYRM</sequence>
<dbReference type="GO" id="GO:0005634">
    <property type="term" value="C:nucleus"/>
    <property type="evidence" value="ECO:0007669"/>
    <property type="project" value="UniProtKB-SubCell"/>
</dbReference>
<dbReference type="InterPro" id="IPR050863">
    <property type="entry name" value="CenT-Element_Derived"/>
</dbReference>
<dbReference type="AlphaFoldDB" id="A0A8T0FGN2"/>
<dbReference type="GO" id="GO:0003677">
    <property type="term" value="F:DNA binding"/>
    <property type="evidence" value="ECO:0007669"/>
    <property type="project" value="TreeGrafter"/>
</dbReference>
<comment type="subcellular location">
    <subcellularLocation>
        <location evidence="1">Nucleus</location>
    </subcellularLocation>
</comment>